<feature type="domain" description="HTH araC/xylS-type" evidence="11">
    <location>
        <begin position="18"/>
        <end position="115"/>
    </location>
</feature>
<dbReference type="InterPro" id="IPR014048">
    <property type="entry name" value="MethylDNA_cys_MeTrfase_DNA-bd"/>
</dbReference>
<dbReference type="AlphaFoldDB" id="A0A1B4XEA5"/>
<name>A0A1B4XEA5_9GAMM</name>
<dbReference type="PANTHER" id="PTHR10815">
    <property type="entry name" value="METHYLATED-DNA--PROTEIN-CYSTEINE METHYLTRANSFERASE"/>
    <property type="match status" value="1"/>
</dbReference>
<evidence type="ECO:0000256" key="2">
    <source>
        <dbReference type="ARBA" id="ARBA00008711"/>
    </source>
</evidence>
<accession>A0A1B4XEA5</accession>
<dbReference type="FunFam" id="1.10.10.10:FF:000214">
    <property type="entry name" value="Methylated-DNA--protein-cysteine methyltransferase"/>
    <property type="match status" value="1"/>
</dbReference>
<evidence type="ECO:0000256" key="1">
    <source>
        <dbReference type="ARBA" id="ARBA00001286"/>
    </source>
</evidence>
<keyword evidence="4 12" id="KW-0489">Methyltransferase</keyword>
<dbReference type="Pfam" id="PF12833">
    <property type="entry name" value="HTH_18"/>
    <property type="match status" value="1"/>
</dbReference>
<protein>
    <recommendedName>
        <fullName evidence="3">methylated-DNA--[protein]-cysteine S-methyltransferase</fullName>
        <ecNumber evidence="3">2.1.1.63</ecNumber>
    </recommendedName>
</protein>
<dbReference type="OrthoDB" id="9802228at2"/>
<evidence type="ECO:0000256" key="10">
    <source>
        <dbReference type="ARBA" id="ARBA00049348"/>
    </source>
</evidence>
<reference evidence="12 13" key="1">
    <citation type="submission" date="2015-05" db="EMBL/GenBank/DDBJ databases">
        <title>Complete genome sequence of a sulfur-oxidizing gammaproteobacterium strain HA5.</title>
        <authorList>
            <person name="Miura A."/>
            <person name="Kojima H."/>
            <person name="Fukui M."/>
        </authorList>
    </citation>
    <scope>NUCLEOTIDE SEQUENCE [LARGE SCALE GENOMIC DNA]</scope>
    <source>
        <strain evidence="12 13">HA5</strain>
    </source>
</reference>
<dbReference type="InterPro" id="IPR036631">
    <property type="entry name" value="MGMT_N_sf"/>
</dbReference>
<evidence type="ECO:0000313" key="12">
    <source>
        <dbReference type="EMBL" id="BAV33144.1"/>
    </source>
</evidence>
<dbReference type="PROSITE" id="PS01124">
    <property type="entry name" value="HTH_ARAC_FAMILY_2"/>
    <property type="match status" value="1"/>
</dbReference>
<dbReference type="GO" id="GO:0003908">
    <property type="term" value="F:methylated-DNA-[protein]-cysteine S-methyltransferase activity"/>
    <property type="evidence" value="ECO:0007669"/>
    <property type="project" value="UniProtKB-EC"/>
</dbReference>
<dbReference type="Pfam" id="PF01035">
    <property type="entry name" value="DNA_binding_1"/>
    <property type="match status" value="1"/>
</dbReference>
<comment type="catalytic activity">
    <reaction evidence="10">
        <text>a 6-O-methyl-2'-deoxyguanosine in DNA + L-cysteinyl-[protein] = S-methyl-L-cysteinyl-[protein] + a 2'-deoxyguanosine in DNA</text>
        <dbReference type="Rhea" id="RHEA:24000"/>
        <dbReference type="Rhea" id="RHEA-COMP:10131"/>
        <dbReference type="Rhea" id="RHEA-COMP:10132"/>
        <dbReference type="Rhea" id="RHEA-COMP:11367"/>
        <dbReference type="Rhea" id="RHEA-COMP:11368"/>
        <dbReference type="ChEBI" id="CHEBI:29950"/>
        <dbReference type="ChEBI" id="CHEBI:82612"/>
        <dbReference type="ChEBI" id="CHEBI:85445"/>
        <dbReference type="ChEBI" id="CHEBI:85448"/>
        <dbReference type="EC" id="2.1.1.63"/>
    </reaction>
</comment>
<dbReference type="SUPFAM" id="SSF46689">
    <property type="entry name" value="Homeodomain-like"/>
    <property type="match status" value="1"/>
</dbReference>
<dbReference type="InterPro" id="IPR018060">
    <property type="entry name" value="HTH_AraC"/>
</dbReference>
<organism evidence="12 13">
    <name type="scientific">Sulfuricaulis limicola</name>
    <dbReference type="NCBI Taxonomy" id="1620215"/>
    <lineage>
        <taxon>Bacteria</taxon>
        <taxon>Pseudomonadati</taxon>
        <taxon>Pseudomonadota</taxon>
        <taxon>Gammaproteobacteria</taxon>
        <taxon>Acidiferrobacterales</taxon>
        <taxon>Acidiferrobacteraceae</taxon>
        <taxon>Sulfuricaulis</taxon>
    </lineage>
</organism>
<keyword evidence="9" id="KW-0234">DNA repair</keyword>
<dbReference type="PANTHER" id="PTHR10815:SF13">
    <property type="entry name" value="METHYLATED-DNA--PROTEIN-CYSTEINE METHYLTRANSFERASE"/>
    <property type="match status" value="1"/>
</dbReference>
<evidence type="ECO:0000256" key="5">
    <source>
        <dbReference type="ARBA" id="ARBA00022679"/>
    </source>
</evidence>
<keyword evidence="7" id="KW-0805">Transcription regulation</keyword>
<sequence>MDRINGHSRRATDYERIERAIQYLEANYRRQPDLKELARSAGLSEFHFQRLFRRWAGISPKRFVQYLTAGHAVRLLRESRSNLDAAFDAGLSGSGRLHDLLVNFHAVTPGELKRDGAGLTIQYGFHPSPFGECLIAVTARGICHLGFVPPEGRHAALAELTAEWPRARTEEASRTTAAIARRLFTRGNGRSPEIDLHVPGTNFQIKVWEALLRIPPGSVASYEDIARRIRAPRAVRAVANAVAHNPVAWLIPCHRVIRKSGALGGYRWGETRKKVLLAWEAGKMG</sequence>
<evidence type="ECO:0000256" key="7">
    <source>
        <dbReference type="ARBA" id="ARBA00023015"/>
    </source>
</evidence>
<dbReference type="SUPFAM" id="SSF53155">
    <property type="entry name" value="Methylated DNA-protein cysteine methyltransferase domain"/>
    <property type="match status" value="1"/>
</dbReference>
<dbReference type="FunCoup" id="A0A1B4XEA5">
    <property type="interactions" value="37"/>
</dbReference>
<comment type="catalytic activity">
    <reaction evidence="1">
        <text>a 4-O-methyl-thymidine in DNA + L-cysteinyl-[protein] = a thymidine in DNA + S-methyl-L-cysteinyl-[protein]</text>
        <dbReference type="Rhea" id="RHEA:53428"/>
        <dbReference type="Rhea" id="RHEA-COMP:10131"/>
        <dbReference type="Rhea" id="RHEA-COMP:10132"/>
        <dbReference type="Rhea" id="RHEA-COMP:13555"/>
        <dbReference type="Rhea" id="RHEA-COMP:13556"/>
        <dbReference type="ChEBI" id="CHEBI:29950"/>
        <dbReference type="ChEBI" id="CHEBI:82612"/>
        <dbReference type="ChEBI" id="CHEBI:137386"/>
        <dbReference type="ChEBI" id="CHEBI:137387"/>
        <dbReference type="EC" id="2.1.1.63"/>
    </reaction>
</comment>
<keyword evidence="6" id="KW-0227">DNA damage</keyword>
<dbReference type="PROSITE" id="PS00374">
    <property type="entry name" value="MGMT"/>
    <property type="match status" value="1"/>
</dbReference>
<dbReference type="InterPro" id="IPR009057">
    <property type="entry name" value="Homeodomain-like_sf"/>
</dbReference>
<dbReference type="InterPro" id="IPR036217">
    <property type="entry name" value="MethylDNA_cys_MeTrfase_DNAb"/>
</dbReference>
<dbReference type="InterPro" id="IPR001497">
    <property type="entry name" value="MethylDNA_cys_MeTrfase_AS"/>
</dbReference>
<comment type="similarity">
    <text evidence="2">Belongs to the MGMT family.</text>
</comment>
<dbReference type="InterPro" id="IPR036388">
    <property type="entry name" value="WH-like_DNA-bd_sf"/>
</dbReference>
<dbReference type="Gene3D" id="3.30.160.70">
    <property type="entry name" value="Methylated DNA-protein cysteine methyltransferase domain"/>
    <property type="match status" value="1"/>
</dbReference>
<keyword evidence="5 12" id="KW-0808">Transferase</keyword>
<dbReference type="InParanoid" id="A0A1B4XEA5"/>
<keyword evidence="13" id="KW-1185">Reference proteome</keyword>
<dbReference type="Proteomes" id="UP000243180">
    <property type="component" value="Chromosome"/>
</dbReference>
<dbReference type="CDD" id="cd06445">
    <property type="entry name" value="ATase"/>
    <property type="match status" value="1"/>
</dbReference>
<dbReference type="KEGG" id="slim:SCL_0824"/>
<evidence type="ECO:0000256" key="6">
    <source>
        <dbReference type="ARBA" id="ARBA00022763"/>
    </source>
</evidence>
<evidence type="ECO:0000259" key="11">
    <source>
        <dbReference type="PROSITE" id="PS01124"/>
    </source>
</evidence>
<proteinExistence type="inferred from homology"/>
<dbReference type="Gene3D" id="1.10.10.60">
    <property type="entry name" value="Homeodomain-like"/>
    <property type="match status" value="1"/>
</dbReference>
<evidence type="ECO:0000256" key="4">
    <source>
        <dbReference type="ARBA" id="ARBA00022603"/>
    </source>
</evidence>
<dbReference type="SMART" id="SM00342">
    <property type="entry name" value="HTH_ARAC"/>
    <property type="match status" value="1"/>
</dbReference>
<evidence type="ECO:0000256" key="3">
    <source>
        <dbReference type="ARBA" id="ARBA00011918"/>
    </source>
</evidence>
<dbReference type="GO" id="GO:0032259">
    <property type="term" value="P:methylation"/>
    <property type="evidence" value="ECO:0007669"/>
    <property type="project" value="UniProtKB-KW"/>
</dbReference>
<dbReference type="RefSeq" id="WP_096360032.1">
    <property type="nucleotide sequence ID" value="NZ_AP014879.1"/>
</dbReference>
<evidence type="ECO:0000256" key="9">
    <source>
        <dbReference type="ARBA" id="ARBA00023204"/>
    </source>
</evidence>
<dbReference type="Gene3D" id="1.10.10.10">
    <property type="entry name" value="Winged helix-like DNA-binding domain superfamily/Winged helix DNA-binding domain"/>
    <property type="match status" value="1"/>
</dbReference>
<dbReference type="EMBL" id="AP014879">
    <property type="protein sequence ID" value="BAV33144.1"/>
    <property type="molecule type" value="Genomic_DNA"/>
</dbReference>
<gene>
    <name evidence="12" type="ORF">SCL_0824</name>
</gene>
<dbReference type="NCBIfam" id="TIGR00589">
    <property type="entry name" value="ogt"/>
    <property type="match status" value="1"/>
</dbReference>
<dbReference type="EC" id="2.1.1.63" evidence="3"/>
<keyword evidence="8" id="KW-0804">Transcription</keyword>
<dbReference type="GO" id="GO:0006281">
    <property type="term" value="P:DNA repair"/>
    <property type="evidence" value="ECO:0007669"/>
    <property type="project" value="UniProtKB-KW"/>
</dbReference>
<dbReference type="GO" id="GO:0043565">
    <property type="term" value="F:sequence-specific DNA binding"/>
    <property type="evidence" value="ECO:0007669"/>
    <property type="project" value="InterPro"/>
</dbReference>
<dbReference type="SUPFAM" id="SSF46767">
    <property type="entry name" value="Methylated DNA-protein cysteine methyltransferase, C-terminal domain"/>
    <property type="match status" value="1"/>
</dbReference>
<evidence type="ECO:0000256" key="8">
    <source>
        <dbReference type="ARBA" id="ARBA00023163"/>
    </source>
</evidence>
<evidence type="ECO:0000313" key="13">
    <source>
        <dbReference type="Proteomes" id="UP000243180"/>
    </source>
</evidence>
<dbReference type="GO" id="GO:0003700">
    <property type="term" value="F:DNA-binding transcription factor activity"/>
    <property type="evidence" value="ECO:0007669"/>
    <property type="project" value="InterPro"/>
</dbReference>